<sequence>MKLFLLIFLLNFVLIKGYLSHGFGSIYDNYFYNYDITRNFRNTEEIKRIYDTIKSFNISKESLNTLYDNFFNFNVNLLRNDIVNLISNHQPNDVVSRRMIEIWEKYHPPSTLINSLNDLPEEKKNHISKLLKNNAWKAIDIIMYGQIYMIPSNNDMIQGLNFWRVTKRLLDKWLGKGKFQGWMSW</sequence>
<dbReference type="WBParaSite" id="SRAE_2000192100.1">
    <property type="protein sequence ID" value="SRAE_2000192100.1"/>
    <property type="gene ID" value="WBGene00262128"/>
</dbReference>
<evidence type="ECO:0000313" key="2">
    <source>
        <dbReference type="EMBL" id="CEF67257.1"/>
    </source>
</evidence>
<gene>
    <name evidence="2 4 5" type="ORF">SRAE_2000192100</name>
</gene>
<keyword evidence="3" id="KW-1185">Reference proteome</keyword>
<dbReference type="CTD" id="36379622"/>
<proteinExistence type="predicted"/>
<keyword evidence="1" id="KW-0732">Signal</keyword>
<reference evidence="4" key="2">
    <citation type="submission" date="2020-12" db="UniProtKB">
        <authorList>
            <consortium name="WormBaseParasite"/>
        </authorList>
    </citation>
    <scope>IDENTIFICATION</scope>
</reference>
<dbReference type="EMBL" id="LN609529">
    <property type="protein sequence ID" value="CEF67257.1"/>
    <property type="molecule type" value="Genomic_DNA"/>
</dbReference>
<dbReference type="AlphaFoldDB" id="A0A090LBY8"/>
<evidence type="ECO:0000256" key="1">
    <source>
        <dbReference type="SAM" id="SignalP"/>
    </source>
</evidence>
<dbReference type="RefSeq" id="XP_024506457.1">
    <property type="nucleotide sequence ID" value="XM_024652931.1"/>
</dbReference>
<accession>A0A090LBY8</accession>
<feature type="chain" id="PRO_5015030692" evidence="1">
    <location>
        <begin position="18"/>
        <end position="185"/>
    </location>
</feature>
<organism evidence="2">
    <name type="scientific">Strongyloides ratti</name>
    <name type="common">Parasitic roundworm</name>
    <dbReference type="NCBI Taxonomy" id="34506"/>
    <lineage>
        <taxon>Eukaryota</taxon>
        <taxon>Metazoa</taxon>
        <taxon>Ecdysozoa</taxon>
        <taxon>Nematoda</taxon>
        <taxon>Chromadorea</taxon>
        <taxon>Rhabditida</taxon>
        <taxon>Tylenchina</taxon>
        <taxon>Panagrolaimomorpha</taxon>
        <taxon>Strongyloidoidea</taxon>
        <taxon>Strongyloididae</taxon>
        <taxon>Strongyloides</taxon>
    </lineage>
</organism>
<feature type="signal peptide" evidence="1">
    <location>
        <begin position="1"/>
        <end position="17"/>
    </location>
</feature>
<evidence type="ECO:0000313" key="3">
    <source>
        <dbReference type="Proteomes" id="UP000035682"/>
    </source>
</evidence>
<dbReference type="Proteomes" id="UP000035682">
    <property type="component" value="Unplaced"/>
</dbReference>
<name>A0A090LBY8_STRRB</name>
<evidence type="ECO:0000313" key="5">
    <source>
        <dbReference type="WormBase" id="SRAE_2000192100"/>
    </source>
</evidence>
<protein>
    <submittedName>
        <fullName evidence="2 4">Uncharacterized protein</fullName>
    </submittedName>
</protein>
<evidence type="ECO:0000313" key="4">
    <source>
        <dbReference type="WBParaSite" id="SRAE_2000192100.1"/>
    </source>
</evidence>
<reference evidence="2 3" key="1">
    <citation type="submission" date="2014-09" db="EMBL/GenBank/DDBJ databases">
        <authorList>
            <person name="Martin A.A."/>
        </authorList>
    </citation>
    <scope>NUCLEOTIDE SEQUENCE</scope>
    <source>
        <strain evidence="3">ED321</strain>
        <strain evidence="2">ED321 Heterogonic</strain>
    </source>
</reference>
<dbReference type="GeneID" id="36379622"/>
<dbReference type="WormBase" id="SRAE_2000192100">
    <property type="protein sequence ID" value="SRP09094"/>
    <property type="gene ID" value="WBGene00262128"/>
</dbReference>